<keyword evidence="2" id="KW-0560">Oxidoreductase</keyword>
<protein>
    <submittedName>
        <fullName evidence="3">SDR family NAD(P)-dependent oxidoreductase</fullName>
    </submittedName>
</protein>
<keyword evidence="4" id="KW-1185">Reference proteome</keyword>
<dbReference type="RefSeq" id="WP_147191478.1">
    <property type="nucleotide sequence ID" value="NZ_CP042435.1"/>
</dbReference>
<reference evidence="3 4" key="1">
    <citation type="journal article" date="2016" name="Int. J. Syst. Evol. Microbiol.">
        <title>Panacibacter ginsenosidivorans gen. nov., sp. nov., with ginsenoside converting activity isolated from soil of a ginseng field.</title>
        <authorList>
            <person name="Siddiqi M.Z."/>
            <person name="Muhammad Shafi S."/>
            <person name="Choi K.D."/>
            <person name="Im W.T."/>
        </authorList>
    </citation>
    <scope>NUCLEOTIDE SEQUENCE [LARGE SCALE GENOMIC DNA]</scope>
    <source>
        <strain evidence="3 4">Gsoil1550</strain>
    </source>
</reference>
<proteinExistence type="inferred from homology"/>
<evidence type="ECO:0000313" key="3">
    <source>
        <dbReference type="EMBL" id="QEC68937.1"/>
    </source>
</evidence>
<gene>
    <name evidence="3" type="ORF">FRZ67_17080</name>
</gene>
<evidence type="ECO:0000256" key="1">
    <source>
        <dbReference type="ARBA" id="ARBA00006484"/>
    </source>
</evidence>
<sequence>MKTVIITGANGNLGVATAKKFLDEGYIVVAIDGKDDHLEFALNNTNFEFHSIDLTNEEKTAEFIKSTVTRHGKIDAALMLVGGFAMGTVNDTNGADILKQFSLNFETAYFVAQPLHKHMQENGYGRLVFIGARPAINPAQGKALVAYALTKSLLFKLAEFINEENKGTNVVASVVVPSTIDTAINRKSMPDVNPADWVKPEQLADILEFICSEKGSVIREPVYKVYNNA</sequence>
<dbReference type="PANTHER" id="PTHR43669">
    <property type="entry name" value="5-KETO-D-GLUCONATE 5-REDUCTASE"/>
    <property type="match status" value="1"/>
</dbReference>
<accession>A0A5B8VBN9</accession>
<dbReference type="GO" id="GO:0016491">
    <property type="term" value="F:oxidoreductase activity"/>
    <property type="evidence" value="ECO:0007669"/>
    <property type="project" value="UniProtKB-KW"/>
</dbReference>
<name>A0A5B8VBN9_9BACT</name>
<dbReference type="Gene3D" id="3.40.50.720">
    <property type="entry name" value="NAD(P)-binding Rossmann-like Domain"/>
    <property type="match status" value="1"/>
</dbReference>
<dbReference type="InterPro" id="IPR036291">
    <property type="entry name" value="NAD(P)-bd_dom_sf"/>
</dbReference>
<dbReference type="EMBL" id="CP042435">
    <property type="protein sequence ID" value="QEC68937.1"/>
    <property type="molecule type" value="Genomic_DNA"/>
</dbReference>
<dbReference type="InterPro" id="IPR002347">
    <property type="entry name" value="SDR_fam"/>
</dbReference>
<dbReference type="KEGG" id="pgin:FRZ67_17080"/>
<dbReference type="SUPFAM" id="SSF51735">
    <property type="entry name" value="NAD(P)-binding Rossmann-fold domains"/>
    <property type="match status" value="1"/>
</dbReference>
<dbReference type="AlphaFoldDB" id="A0A5B8VBN9"/>
<dbReference type="PANTHER" id="PTHR43669:SF3">
    <property type="entry name" value="ALCOHOL DEHYDROGENASE, PUTATIVE (AFU_ORTHOLOGUE AFUA_3G03445)-RELATED"/>
    <property type="match status" value="1"/>
</dbReference>
<dbReference type="OrthoDB" id="9810908at2"/>
<dbReference type="Pfam" id="PF00106">
    <property type="entry name" value="adh_short"/>
    <property type="match status" value="1"/>
</dbReference>
<dbReference type="PRINTS" id="PR00081">
    <property type="entry name" value="GDHRDH"/>
</dbReference>
<evidence type="ECO:0000313" key="4">
    <source>
        <dbReference type="Proteomes" id="UP000321533"/>
    </source>
</evidence>
<dbReference type="Proteomes" id="UP000321533">
    <property type="component" value="Chromosome"/>
</dbReference>
<comment type="similarity">
    <text evidence="1">Belongs to the short-chain dehydrogenases/reductases (SDR) family.</text>
</comment>
<evidence type="ECO:0000256" key="2">
    <source>
        <dbReference type="ARBA" id="ARBA00023002"/>
    </source>
</evidence>
<organism evidence="3 4">
    <name type="scientific">Panacibacter ginsenosidivorans</name>
    <dbReference type="NCBI Taxonomy" id="1813871"/>
    <lineage>
        <taxon>Bacteria</taxon>
        <taxon>Pseudomonadati</taxon>
        <taxon>Bacteroidota</taxon>
        <taxon>Chitinophagia</taxon>
        <taxon>Chitinophagales</taxon>
        <taxon>Chitinophagaceae</taxon>
        <taxon>Panacibacter</taxon>
    </lineage>
</organism>